<comment type="similarity">
    <text evidence="6">Belongs to the WD repeat WDR6 family.</text>
</comment>
<feature type="repeat" description="WD" evidence="7">
    <location>
        <begin position="211"/>
        <end position="251"/>
    </location>
</feature>
<name>A0A9P4SD02_9PEZI</name>
<dbReference type="SMART" id="SM00320">
    <property type="entry name" value="WD40"/>
    <property type="match status" value="5"/>
</dbReference>
<sequence length="1181" mass="130165">MSRVLKQDWLLAPITALEHYELGGEEYLLAGVGPFIRCIHKDSASLVWTHQVFKDQAIHGIVAHSREGIAIIWGAELVRLVTLGASNNVHSIRSVSLCLGPLIRVGDWVLDIEFSSPSEDRSCIQTLKAALITAHNALFEVTVHKTPQGEYNPQLLELTASARCILYAAHVTWLSPCRILVAAGTAFGEIIVWSSIIATSGLSITQVHHTFTGHEGSIFGLKISPSLVSFKGTRILASCSDDRTIRIWDLKDVTTDSPSLIPLEVDYSLHQQTTPVNTVEEVDIPTSSSKPIALSWGHVSRIWNVQFILSEDIHLAMLNSIHLLSVGEDASAQLWHLQTAPKIVNDALTLNNIRTFPAHVGKNIWSSSISKSPPCTRHAVTGGADGSIVCVHLQKILNSPSRQRELTIKEVFEAVKSEQIKPNPGLISEPAATTGLEHLQISGTFLADSAVGVKDLFRSYSFVSANSFITTTNSGAVLLASKHPDNAFGEELEWRVIVQTDEIKGYSVSVGLPSQRVAFFAGTTGIVYVYDHTRDFCDQLCCMGGKVTGLFATEIVTRDSQNLVDILVTYIGSQTAHLLSIDLSNHMKILQNVDIQLPPSFIVTSMLRVINHRDESKLYLGSRSGSLAVSPIPTPNGAGRSTRKGFSANEIIKGLHGKEAVTSLTLVPPDRNSQTNHAWILSTGRDGNYAVMDLDHVEEIRPILVHQSSLPFGPNIEGAFMQDHLFIYGFHSKRFILWDETIRQEICSINCGGAHRKWAFLPFKNIGQNVGGCTLIWTKASTCKIQADGSIQQLLTEGGHGREIKSAATANTSEGQQLIATGSEDTDIRIWDYVNTDSEIPRFRCLKVLKRHNTGLQHLQWSFDGRFLFSSGGTEEFFVWKVRQVPQLGIGVVCESQCVPYSDAIDLRIMSFYAKEKQSSNNVTLKGDSDSFIIFMVYSDSTIRVYDYMSTPTDKTWNLLLSTNYMTCCLTQAFLFTPIAEWSIFTAAATDGNLVFWKFPSLIVEGGKASASVSRIPIAMDIFFYRKIHQNSIKTLCHHSPNASITVVLTGGDDNAIGISIVRWDHFIMDKDQGLHTILIPRAHAAAVNASLIIPIELDNKLQTYHYRGITSSNDQRLKSWDILVDLSRTGADCIDIMNHTEEFTSIADVSSMDIITETVDSSEVTFVVCGVGMETWKTAL</sequence>
<keyword evidence="4" id="KW-0819">tRNA processing</keyword>
<dbReference type="GO" id="GO:0005737">
    <property type="term" value="C:cytoplasm"/>
    <property type="evidence" value="ECO:0007669"/>
    <property type="project" value="UniProtKB-SubCell"/>
</dbReference>
<dbReference type="Pfam" id="PF00400">
    <property type="entry name" value="WD40"/>
    <property type="match status" value="3"/>
</dbReference>
<evidence type="ECO:0000256" key="5">
    <source>
        <dbReference type="ARBA" id="ARBA00022737"/>
    </source>
</evidence>
<proteinExistence type="inferred from homology"/>
<feature type="repeat" description="WD" evidence="7">
    <location>
        <begin position="797"/>
        <end position="832"/>
    </location>
</feature>
<organism evidence="8 9">
    <name type="scientific">Patellaria atrata CBS 101060</name>
    <dbReference type="NCBI Taxonomy" id="1346257"/>
    <lineage>
        <taxon>Eukaryota</taxon>
        <taxon>Fungi</taxon>
        <taxon>Dikarya</taxon>
        <taxon>Ascomycota</taxon>
        <taxon>Pezizomycotina</taxon>
        <taxon>Dothideomycetes</taxon>
        <taxon>Dothideomycetes incertae sedis</taxon>
        <taxon>Patellariales</taxon>
        <taxon>Patellariaceae</taxon>
        <taxon>Patellaria</taxon>
    </lineage>
</organism>
<protein>
    <submittedName>
        <fullName evidence="8">WD40 repeat-like protein</fullName>
    </submittedName>
</protein>
<evidence type="ECO:0000256" key="3">
    <source>
        <dbReference type="ARBA" id="ARBA00022574"/>
    </source>
</evidence>
<dbReference type="OrthoDB" id="5594999at2759"/>
<dbReference type="PANTHER" id="PTHR14344:SF3">
    <property type="entry name" value="WD REPEAT-CONTAINING PROTEIN 6"/>
    <property type="match status" value="1"/>
</dbReference>
<dbReference type="InterPro" id="IPR015943">
    <property type="entry name" value="WD40/YVTN_repeat-like_dom_sf"/>
</dbReference>
<accession>A0A9P4SD02</accession>
<evidence type="ECO:0000313" key="9">
    <source>
        <dbReference type="Proteomes" id="UP000799429"/>
    </source>
</evidence>
<dbReference type="InterPro" id="IPR036322">
    <property type="entry name" value="WD40_repeat_dom_sf"/>
</dbReference>
<evidence type="ECO:0000256" key="2">
    <source>
        <dbReference type="ARBA" id="ARBA00022490"/>
    </source>
</evidence>
<evidence type="ECO:0000256" key="7">
    <source>
        <dbReference type="PROSITE-ProRule" id="PRU00221"/>
    </source>
</evidence>
<keyword evidence="9" id="KW-1185">Reference proteome</keyword>
<dbReference type="InterPro" id="IPR051973">
    <property type="entry name" value="tRNA_Anticodon_Mtase-Reg"/>
</dbReference>
<evidence type="ECO:0000256" key="6">
    <source>
        <dbReference type="ARBA" id="ARBA00038255"/>
    </source>
</evidence>
<dbReference type="PROSITE" id="PS50082">
    <property type="entry name" value="WD_REPEATS_2"/>
    <property type="match status" value="2"/>
</dbReference>
<evidence type="ECO:0000256" key="1">
    <source>
        <dbReference type="ARBA" id="ARBA00004496"/>
    </source>
</evidence>
<dbReference type="InterPro" id="IPR001680">
    <property type="entry name" value="WD40_rpt"/>
</dbReference>
<evidence type="ECO:0000256" key="4">
    <source>
        <dbReference type="ARBA" id="ARBA00022694"/>
    </source>
</evidence>
<dbReference type="InterPro" id="IPR019775">
    <property type="entry name" value="WD40_repeat_CS"/>
</dbReference>
<dbReference type="Proteomes" id="UP000799429">
    <property type="component" value="Unassembled WGS sequence"/>
</dbReference>
<keyword evidence="5" id="KW-0677">Repeat</keyword>
<gene>
    <name evidence="8" type="ORF">M501DRAFT_991447</name>
</gene>
<comment type="subcellular location">
    <subcellularLocation>
        <location evidence="1">Cytoplasm</location>
    </subcellularLocation>
</comment>
<dbReference type="PRINTS" id="PR00320">
    <property type="entry name" value="GPROTEINBRPT"/>
</dbReference>
<keyword evidence="3 7" id="KW-0853">WD repeat</keyword>
<comment type="caution">
    <text evidence="8">The sequence shown here is derived from an EMBL/GenBank/DDBJ whole genome shotgun (WGS) entry which is preliminary data.</text>
</comment>
<dbReference type="PANTHER" id="PTHR14344">
    <property type="entry name" value="WD REPEAT PROTEIN"/>
    <property type="match status" value="1"/>
</dbReference>
<reference evidence="8" key="1">
    <citation type="journal article" date="2020" name="Stud. Mycol.">
        <title>101 Dothideomycetes genomes: a test case for predicting lifestyles and emergence of pathogens.</title>
        <authorList>
            <person name="Haridas S."/>
            <person name="Albert R."/>
            <person name="Binder M."/>
            <person name="Bloem J."/>
            <person name="Labutti K."/>
            <person name="Salamov A."/>
            <person name="Andreopoulos B."/>
            <person name="Baker S."/>
            <person name="Barry K."/>
            <person name="Bills G."/>
            <person name="Bluhm B."/>
            <person name="Cannon C."/>
            <person name="Castanera R."/>
            <person name="Culley D."/>
            <person name="Daum C."/>
            <person name="Ezra D."/>
            <person name="Gonzalez J."/>
            <person name="Henrissat B."/>
            <person name="Kuo A."/>
            <person name="Liang C."/>
            <person name="Lipzen A."/>
            <person name="Lutzoni F."/>
            <person name="Magnuson J."/>
            <person name="Mondo S."/>
            <person name="Nolan M."/>
            <person name="Ohm R."/>
            <person name="Pangilinan J."/>
            <person name="Park H.-J."/>
            <person name="Ramirez L."/>
            <person name="Alfaro M."/>
            <person name="Sun H."/>
            <person name="Tritt A."/>
            <person name="Yoshinaga Y."/>
            <person name="Zwiers L.-H."/>
            <person name="Turgeon B."/>
            <person name="Goodwin S."/>
            <person name="Spatafora J."/>
            <person name="Crous P."/>
            <person name="Grigoriev I."/>
        </authorList>
    </citation>
    <scope>NUCLEOTIDE SEQUENCE</scope>
    <source>
        <strain evidence="8">CBS 101060</strain>
    </source>
</reference>
<dbReference type="InterPro" id="IPR020472">
    <property type="entry name" value="WD40_PAC1"/>
</dbReference>
<evidence type="ECO:0000313" key="8">
    <source>
        <dbReference type="EMBL" id="KAF2840451.1"/>
    </source>
</evidence>
<dbReference type="GO" id="GO:0030488">
    <property type="term" value="P:tRNA methylation"/>
    <property type="evidence" value="ECO:0007669"/>
    <property type="project" value="TreeGrafter"/>
</dbReference>
<dbReference type="AlphaFoldDB" id="A0A9P4SD02"/>
<dbReference type="SUPFAM" id="SSF50978">
    <property type="entry name" value="WD40 repeat-like"/>
    <property type="match status" value="1"/>
</dbReference>
<dbReference type="Gene3D" id="2.130.10.10">
    <property type="entry name" value="YVTN repeat-like/Quinoprotein amine dehydrogenase"/>
    <property type="match status" value="2"/>
</dbReference>
<dbReference type="EMBL" id="MU006093">
    <property type="protein sequence ID" value="KAF2840451.1"/>
    <property type="molecule type" value="Genomic_DNA"/>
</dbReference>
<keyword evidence="2" id="KW-0963">Cytoplasm</keyword>
<dbReference type="PROSITE" id="PS50294">
    <property type="entry name" value="WD_REPEATS_REGION"/>
    <property type="match status" value="1"/>
</dbReference>
<dbReference type="PROSITE" id="PS00678">
    <property type="entry name" value="WD_REPEATS_1"/>
    <property type="match status" value="1"/>
</dbReference>